<dbReference type="InterPro" id="IPR052155">
    <property type="entry name" value="Biofilm_reg_signaling"/>
</dbReference>
<dbReference type="EMBL" id="JABXWD010000043">
    <property type="protein sequence ID" value="MBV6340734.1"/>
    <property type="molecule type" value="Genomic_DNA"/>
</dbReference>
<dbReference type="Proteomes" id="UP001196980">
    <property type="component" value="Unassembled WGS sequence"/>
</dbReference>
<accession>A0ABS6RXG8</accession>
<feature type="domain" description="PAC" evidence="3">
    <location>
        <begin position="186"/>
        <end position="242"/>
    </location>
</feature>
<feature type="domain" description="Response regulatory" evidence="2">
    <location>
        <begin position="1"/>
        <end position="100"/>
    </location>
</feature>
<dbReference type="CDD" id="cd00130">
    <property type="entry name" value="PAS"/>
    <property type="match status" value="1"/>
</dbReference>
<dbReference type="InterPro" id="IPR000700">
    <property type="entry name" value="PAS-assoc_C"/>
</dbReference>
<dbReference type="InterPro" id="IPR013656">
    <property type="entry name" value="PAS_4"/>
</dbReference>
<name>A0ABS6RXG8_9BACT</name>
<evidence type="ECO:0000256" key="1">
    <source>
        <dbReference type="PROSITE-ProRule" id="PRU00169"/>
    </source>
</evidence>
<proteinExistence type="predicted"/>
<evidence type="ECO:0000313" key="6">
    <source>
        <dbReference type="Proteomes" id="UP001196980"/>
    </source>
</evidence>
<comment type="caution">
    <text evidence="5">The sequence shown here is derived from an EMBL/GenBank/DDBJ whole genome shotgun (WGS) entry which is preliminary data.</text>
</comment>
<dbReference type="Pfam" id="PF00072">
    <property type="entry name" value="Response_reg"/>
    <property type="match status" value="1"/>
</dbReference>
<dbReference type="Pfam" id="PF08448">
    <property type="entry name" value="PAS_4"/>
    <property type="match status" value="1"/>
</dbReference>
<evidence type="ECO:0000259" key="4">
    <source>
        <dbReference type="PROSITE" id="PS50887"/>
    </source>
</evidence>
<evidence type="ECO:0000259" key="3">
    <source>
        <dbReference type="PROSITE" id="PS50113"/>
    </source>
</evidence>
<gene>
    <name evidence="5" type="ORF">HWQ67_03975</name>
</gene>
<feature type="domain" description="GGDEF" evidence="4">
    <location>
        <begin position="274"/>
        <end position="407"/>
    </location>
</feature>
<evidence type="ECO:0000313" key="5">
    <source>
        <dbReference type="EMBL" id="MBV6340734.1"/>
    </source>
</evidence>
<dbReference type="CDD" id="cd01949">
    <property type="entry name" value="GGDEF"/>
    <property type="match status" value="1"/>
</dbReference>
<dbReference type="PANTHER" id="PTHR44757:SF2">
    <property type="entry name" value="BIOFILM ARCHITECTURE MAINTENANCE PROTEIN MBAA"/>
    <property type="match status" value="1"/>
</dbReference>
<dbReference type="CDD" id="cd00156">
    <property type="entry name" value="REC"/>
    <property type="match status" value="1"/>
</dbReference>
<dbReference type="PROSITE" id="PS50113">
    <property type="entry name" value="PAC"/>
    <property type="match status" value="1"/>
</dbReference>
<protein>
    <submittedName>
        <fullName evidence="5">Diguanylate cyclase</fullName>
    </submittedName>
</protein>
<dbReference type="SMART" id="SM00267">
    <property type="entry name" value="GGDEF"/>
    <property type="match status" value="1"/>
</dbReference>
<dbReference type="InterPro" id="IPR000014">
    <property type="entry name" value="PAS"/>
</dbReference>
<dbReference type="NCBIfam" id="TIGR00229">
    <property type="entry name" value="sensory_box"/>
    <property type="match status" value="1"/>
</dbReference>
<dbReference type="NCBIfam" id="TIGR00254">
    <property type="entry name" value="GGDEF"/>
    <property type="match status" value="1"/>
</dbReference>
<evidence type="ECO:0000259" key="2">
    <source>
        <dbReference type="PROSITE" id="PS50110"/>
    </source>
</evidence>
<keyword evidence="6" id="KW-1185">Reference proteome</keyword>
<dbReference type="PROSITE" id="PS50887">
    <property type="entry name" value="GGDEF"/>
    <property type="match status" value="1"/>
</dbReference>
<comment type="caution">
    <text evidence="1">Lacks conserved residue(s) required for the propagation of feature annotation.</text>
</comment>
<dbReference type="Pfam" id="PF00990">
    <property type="entry name" value="GGDEF"/>
    <property type="match status" value="1"/>
</dbReference>
<sequence length="411" mass="46666">MLNKISNDFSLETASSFKEALSLIENNSHDICLFGFRLPEGDGISLMRTARQRGLKAPVIFLTGMEDQDKAVNAMKEGALDYLQKSKLTPELLYQSIKSSIELQKRNDEIKNTRDFLNDVIDGVDDPIIVIDLNYNVILVNRVVREKYPVYVNDMETLLCYKVSHCCDKPCDDTSHPCPLSIVRETGRSVKVVHEHYQKDGEMRFIEILASPLRDADNNIYAIIESTRDITERKLAEMTLEFKANYDVLTGLPNRISFYDRMAHVMALTKRQKKTFALMLLDLDFFKEVNDNFGHDTGDSLLREAAKRLKNCVRESDTVARLGGDEFTIILNCVVDKDSVLSVARKIINTISEPYILNGNQCSIGVSIGICLYPNDGCDIDTLIKKADIAMYQAKKLGRNTHHLYNHIENH</sequence>
<reference evidence="5 6" key="1">
    <citation type="journal article" date="2020" name="J Geophys Res Biogeosci">
        <title>Magnetotaxis as an Adaptation to Enable Bacterial Shuttling of Microbial Sulfur and Sulfur Cycling Across Aquatic Oxic#Anoxic Interfaces.</title>
        <authorList>
            <person name="Li J."/>
            <person name="Liu P."/>
            <person name="Wang J."/>
            <person name="Roberts A.P."/>
            <person name="Pan Y."/>
        </authorList>
    </citation>
    <scope>NUCLEOTIDE SEQUENCE [LARGE SCALE GENOMIC DNA]</scope>
    <source>
        <strain evidence="5 6">MYR-1_YQ</strain>
    </source>
</reference>
<dbReference type="InterPro" id="IPR000160">
    <property type="entry name" value="GGDEF_dom"/>
</dbReference>
<dbReference type="InterPro" id="IPR001789">
    <property type="entry name" value="Sig_transdc_resp-reg_receiver"/>
</dbReference>
<organism evidence="5 6">
    <name type="scientific">Candidatus Magnetobacterium casense</name>
    <dbReference type="NCBI Taxonomy" id="1455061"/>
    <lineage>
        <taxon>Bacteria</taxon>
        <taxon>Pseudomonadati</taxon>
        <taxon>Nitrospirota</taxon>
        <taxon>Thermodesulfovibrionia</taxon>
        <taxon>Thermodesulfovibrionales</taxon>
        <taxon>Candidatus Magnetobacteriaceae</taxon>
        <taxon>Candidatus Magnetobacterium</taxon>
    </lineage>
</organism>
<dbReference type="RefSeq" id="WP_218251347.1">
    <property type="nucleotide sequence ID" value="NZ_JABXWD010000043.1"/>
</dbReference>
<dbReference type="PROSITE" id="PS50110">
    <property type="entry name" value="RESPONSE_REGULATORY"/>
    <property type="match status" value="1"/>
</dbReference>
<dbReference type="PANTHER" id="PTHR44757">
    <property type="entry name" value="DIGUANYLATE CYCLASE DGCP"/>
    <property type="match status" value="1"/>
</dbReference>